<feature type="transmembrane region" description="Helical" evidence="17">
    <location>
        <begin position="671"/>
        <end position="689"/>
    </location>
</feature>
<evidence type="ECO:0000256" key="5">
    <source>
        <dbReference type="ARBA" id="ARBA00022692"/>
    </source>
</evidence>
<comment type="subunit">
    <text evidence="3">May form heteromers.</text>
</comment>
<reference evidence="19" key="1">
    <citation type="journal article" date="2022" name="Cell">
        <title>Repeat-based holocentromeres influence genome architecture and karyotype evolution.</title>
        <authorList>
            <person name="Hofstatter P.G."/>
            <person name="Thangavel G."/>
            <person name="Lux T."/>
            <person name="Neumann P."/>
            <person name="Vondrak T."/>
            <person name="Novak P."/>
            <person name="Zhang M."/>
            <person name="Costa L."/>
            <person name="Castellani M."/>
            <person name="Scott A."/>
            <person name="Toegelov H."/>
            <person name="Fuchs J."/>
            <person name="Mata-Sucre Y."/>
            <person name="Dias Y."/>
            <person name="Vanzela A.L.L."/>
            <person name="Huettel B."/>
            <person name="Almeida C.C.S."/>
            <person name="Simkova H."/>
            <person name="Souza G."/>
            <person name="Pedrosa-Harand A."/>
            <person name="Macas J."/>
            <person name="Mayer K.F.X."/>
            <person name="Houben A."/>
            <person name="Marques A."/>
        </authorList>
    </citation>
    <scope>NUCLEOTIDE SEQUENCE</scope>
    <source>
        <strain evidence="19">RhyBre1mFocal</strain>
    </source>
</reference>
<sequence>MLHSSPKRPKPKKLQTTAFVIMEETKHKYLLFIFLSLHSYFFLLLFALLISHQFSIASAQNATQSTVRVGVLLDLGTSSGKRSKTSISMALEDFYAINGNFSTRIELEFRDSMNEVVSAASAAVDLLKNYQVEAIMGPLTSAETEFVAYLCNRSQVPLLSFSATSPAISPTHLPFFIRANLNDSSQSIPIAAFIQHFGWREAVLIYEESEFGSGIIPSLVDALQSIDTMIPDRVVIPTEVSDDHIDNKLYCLMTQQTRVFVVHMLPALASRFFHRVQALGMMSAEYVWIVTDSVGDVLDILDPDVKNVMEGVIGFRTYFAFSDEVKSFKSRFKERFRQDNPGSEVADPTIYQLWAYDALWALAKAVEKAEVTNSSFLVPSSNSSSTDLSTLGVSETGPKLLSAILGTTLNGLAGNFRLVDGQLQLLAFEIVNVVGKGTRNIGFWTPDKGIIREIDSLKDSGNVNNLKNILWPGDVIVAPKGWVVPTNGKVLRIAVPAKAGFGVFVNVSGPTSEVSGYCIDVFKAVLSKLPYSLQYEFFPLSPSSSYNDMVYQVYLKKYDALVGDVTIRANRTNYVDFTMPYTESGVSMIVPLQSDSSQSMWIFLKPLTAQLWLISLAFFIFTGFVVWVIEHRINPEFRGTPWQQFGLIYYFAFSTLVFAHKEKLQSNLSRFVVIIWVFVVLILTSSYTASLTSMLTVQQLQPSVTDVNQLLKQGDYVGYQDGSFVKELLLKLSFDPGKLKNLTTAGDYAEALAKGSAKGGVAAIFDEIPYLKVFLSQYCGNNYAMVGPTYKTDGFGFVFPRGSPLLQDMSRAVLSVTEGEDMTRIEKKWLGNSNECTSSSTSVGSSSLSFRSFAGLFIITGSVSGLMLLSYVGMFLYREWERLSTLRDDHETPWEILVAWFRYYDQFDRRHSPTFKKYVGSSMSLEGSQGRLEGQMGMAGLRSPGYRSEQSAEMSFEFSQGEVTPPSGTDSGNTSNRGDTEEIELAGHSKE</sequence>
<dbReference type="FunFam" id="3.40.190.10:FF:000195">
    <property type="entry name" value="Glutamate receptor 2.7"/>
    <property type="match status" value="1"/>
</dbReference>
<keyword evidence="8" id="KW-0406">Ion transport</keyword>
<feature type="transmembrane region" description="Helical" evidence="17">
    <location>
        <begin position="29"/>
        <end position="50"/>
    </location>
</feature>
<dbReference type="GO" id="GO:0016020">
    <property type="term" value="C:membrane"/>
    <property type="evidence" value="ECO:0007669"/>
    <property type="project" value="UniProtKB-SubCell"/>
</dbReference>
<evidence type="ECO:0000256" key="1">
    <source>
        <dbReference type="ARBA" id="ARBA00004141"/>
    </source>
</evidence>
<feature type="transmembrane region" description="Helical" evidence="17">
    <location>
        <begin position="641"/>
        <end position="659"/>
    </location>
</feature>
<dbReference type="FunFam" id="3.40.190.10:FF:000103">
    <property type="entry name" value="Glutamate receptor"/>
    <property type="match status" value="1"/>
</dbReference>
<keyword evidence="9 17" id="KW-0472">Membrane</keyword>
<proteinExistence type="inferred from homology"/>
<comment type="subcellular location">
    <subcellularLocation>
        <location evidence="1">Membrane</location>
        <topology evidence="1">Multi-pass membrane protein</topology>
    </subcellularLocation>
</comment>
<evidence type="ECO:0000313" key="19">
    <source>
        <dbReference type="EMBL" id="KAJ1698619.1"/>
    </source>
</evidence>
<dbReference type="Gene3D" id="3.40.190.10">
    <property type="entry name" value="Periplasmic binding protein-like II"/>
    <property type="match status" value="2"/>
</dbReference>
<dbReference type="PANTHER" id="PTHR34836">
    <property type="entry name" value="OS06G0188250 PROTEIN"/>
    <property type="match status" value="1"/>
</dbReference>
<feature type="disulfide bond" evidence="15">
    <location>
        <begin position="779"/>
        <end position="836"/>
    </location>
</feature>
<dbReference type="SMART" id="SM00079">
    <property type="entry name" value="PBPe"/>
    <property type="match status" value="1"/>
</dbReference>
<dbReference type="InterPro" id="IPR017103">
    <property type="entry name" value="Iontropic_Glu_rcpt_pln"/>
</dbReference>
<protein>
    <recommendedName>
        <fullName evidence="18">Ionotropic glutamate receptor C-terminal domain-containing protein</fullName>
    </recommendedName>
</protein>
<keyword evidence="11" id="KW-0325">Glycoprotein</keyword>
<evidence type="ECO:0000256" key="7">
    <source>
        <dbReference type="ARBA" id="ARBA00022989"/>
    </source>
</evidence>
<feature type="compositionally biased region" description="Polar residues" evidence="16">
    <location>
        <begin position="948"/>
        <end position="977"/>
    </location>
</feature>
<name>A0A9Q0CR34_9POAL</name>
<keyword evidence="12" id="KW-1071">Ligand-gated ion channel</keyword>
<dbReference type="EMBL" id="JAMQYH010000002">
    <property type="protein sequence ID" value="KAJ1698619.1"/>
    <property type="molecule type" value="Genomic_DNA"/>
</dbReference>
<dbReference type="InterPro" id="IPR001320">
    <property type="entry name" value="Iontro_rcpt_C"/>
</dbReference>
<evidence type="ECO:0000259" key="18">
    <source>
        <dbReference type="SMART" id="SM00079"/>
    </source>
</evidence>
<dbReference type="AlphaFoldDB" id="A0A9Q0CR34"/>
<evidence type="ECO:0000256" key="17">
    <source>
        <dbReference type="SAM" id="Phobius"/>
    </source>
</evidence>
<keyword evidence="6" id="KW-0732">Signal</keyword>
<dbReference type="InterPro" id="IPR001828">
    <property type="entry name" value="ANF_lig-bd_rcpt"/>
</dbReference>
<dbReference type="InterPro" id="IPR019594">
    <property type="entry name" value="Glu/Gly-bd"/>
</dbReference>
<feature type="transmembrane region" description="Helical" evidence="17">
    <location>
        <begin position="609"/>
        <end position="629"/>
    </location>
</feature>
<dbReference type="FunFam" id="3.40.50.2300:FF:000195">
    <property type="entry name" value="Glutamate receptor"/>
    <property type="match status" value="1"/>
</dbReference>
<dbReference type="Pfam" id="PF01094">
    <property type="entry name" value="ANF_receptor"/>
    <property type="match status" value="1"/>
</dbReference>
<evidence type="ECO:0000256" key="16">
    <source>
        <dbReference type="SAM" id="MobiDB-lite"/>
    </source>
</evidence>
<evidence type="ECO:0000256" key="11">
    <source>
        <dbReference type="ARBA" id="ARBA00023180"/>
    </source>
</evidence>
<evidence type="ECO:0000256" key="12">
    <source>
        <dbReference type="ARBA" id="ARBA00023286"/>
    </source>
</evidence>
<dbReference type="FunFam" id="3.40.50.2300:FF:000188">
    <property type="entry name" value="Glutamate receptor"/>
    <property type="match status" value="1"/>
</dbReference>
<dbReference type="CDD" id="cd13686">
    <property type="entry name" value="GluR_Plant"/>
    <property type="match status" value="1"/>
</dbReference>
<evidence type="ECO:0000256" key="10">
    <source>
        <dbReference type="ARBA" id="ARBA00023170"/>
    </source>
</evidence>
<dbReference type="Gene3D" id="1.10.287.70">
    <property type="match status" value="1"/>
</dbReference>
<evidence type="ECO:0000313" key="20">
    <source>
        <dbReference type="Proteomes" id="UP001151287"/>
    </source>
</evidence>
<evidence type="ECO:0000256" key="2">
    <source>
        <dbReference type="ARBA" id="ARBA00008685"/>
    </source>
</evidence>
<organism evidence="19 20">
    <name type="scientific">Rhynchospora breviuscula</name>
    <dbReference type="NCBI Taxonomy" id="2022672"/>
    <lineage>
        <taxon>Eukaryota</taxon>
        <taxon>Viridiplantae</taxon>
        <taxon>Streptophyta</taxon>
        <taxon>Embryophyta</taxon>
        <taxon>Tracheophyta</taxon>
        <taxon>Spermatophyta</taxon>
        <taxon>Magnoliopsida</taxon>
        <taxon>Liliopsida</taxon>
        <taxon>Poales</taxon>
        <taxon>Cyperaceae</taxon>
        <taxon>Cyperoideae</taxon>
        <taxon>Rhynchosporeae</taxon>
        <taxon>Rhynchospora</taxon>
    </lineage>
</organism>
<dbReference type="SUPFAM" id="SSF53822">
    <property type="entry name" value="Periplasmic binding protein-like I"/>
    <property type="match status" value="1"/>
</dbReference>
<keyword evidence="7 17" id="KW-1133">Transmembrane helix</keyword>
<dbReference type="PIRSF" id="PIRSF037090">
    <property type="entry name" value="Iontro_Glu-like_rcpt_pln"/>
    <property type="match status" value="1"/>
</dbReference>
<dbReference type="Pfam" id="PF00060">
    <property type="entry name" value="Lig_chan"/>
    <property type="match status" value="1"/>
</dbReference>
<dbReference type="OrthoDB" id="5984008at2759"/>
<comment type="similarity">
    <text evidence="2">Belongs to the glutamate-gated ion channel (TC 1.A.10.1) family.</text>
</comment>
<comment type="caution">
    <text evidence="19">The sequence shown here is derived from an EMBL/GenBank/DDBJ whole genome shotgun (WGS) entry which is preliminary data.</text>
</comment>
<feature type="transmembrane region" description="Helical" evidence="17">
    <location>
        <begin position="853"/>
        <end position="877"/>
    </location>
</feature>
<dbReference type="Pfam" id="PF10613">
    <property type="entry name" value="Lig_chan-Glu_bd"/>
    <property type="match status" value="1"/>
</dbReference>
<dbReference type="InterPro" id="IPR028082">
    <property type="entry name" value="Peripla_BP_I"/>
</dbReference>
<dbReference type="InterPro" id="IPR044440">
    <property type="entry name" value="GABAb_receptor_plant_PBP1"/>
</dbReference>
<evidence type="ECO:0000256" key="3">
    <source>
        <dbReference type="ARBA" id="ARBA00011095"/>
    </source>
</evidence>
<keyword evidence="13" id="KW-0407">Ion channel</keyword>
<keyword evidence="15" id="KW-1015">Disulfide bond</keyword>
<dbReference type="InterPro" id="IPR015683">
    <property type="entry name" value="Ionotropic_Glu_rcpt"/>
</dbReference>
<dbReference type="SUPFAM" id="SSF53850">
    <property type="entry name" value="Periplasmic binding protein-like II"/>
    <property type="match status" value="1"/>
</dbReference>
<evidence type="ECO:0000256" key="4">
    <source>
        <dbReference type="ARBA" id="ARBA00022448"/>
    </source>
</evidence>
<dbReference type="Gene3D" id="3.40.50.2300">
    <property type="match status" value="2"/>
</dbReference>
<keyword evidence="10" id="KW-0675">Receptor</keyword>
<feature type="region of interest" description="Disordered" evidence="16">
    <location>
        <begin position="939"/>
        <end position="991"/>
    </location>
</feature>
<keyword evidence="5 17" id="KW-0812">Transmembrane</keyword>
<dbReference type="CDD" id="cd19990">
    <property type="entry name" value="PBP1_GABAb_receptor_plant"/>
    <property type="match status" value="1"/>
</dbReference>
<evidence type="ECO:0000256" key="9">
    <source>
        <dbReference type="ARBA" id="ARBA00023136"/>
    </source>
</evidence>
<dbReference type="FunFam" id="1.10.287.70:FF:000163">
    <property type="entry name" value="Glutamate receptor"/>
    <property type="match status" value="1"/>
</dbReference>
<gene>
    <name evidence="19" type="ORF">LUZ63_007131</name>
</gene>
<accession>A0A9Q0CR34</accession>
<evidence type="ECO:0000256" key="15">
    <source>
        <dbReference type="PIRSR" id="PIRSR037090-50"/>
    </source>
</evidence>
<evidence type="ECO:0000256" key="8">
    <source>
        <dbReference type="ARBA" id="ARBA00023065"/>
    </source>
</evidence>
<comment type="function">
    <text evidence="14">Glutamate-gated receptor that probably acts as a non-selective cation channel. May be involved in light-signal transduction and calcium homeostasis via the regulation of calcium influx into cells.</text>
</comment>
<dbReference type="GO" id="GO:0015276">
    <property type="term" value="F:ligand-gated monoatomic ion channel activity"/>
    <property type="evidence" value="ECO:0007669"/>
    <property type="project" value="InterPro"/>
</dbReference>
<keyword evidence="20" id="KW-1185">Reference proteome</keyword>
<evidence type="ECO:0000256" key="14">
    <source>
        <dbReference type="ARBA" id="ARBA00049638"/>
    </source>
</evidence>
<feature type="domain" description="Ionotropic glutamate receptor C-terminal" evidence="18">
    <location>
        <begin position="490"/>
        <end position="832"/>
    </location>
</feature>
<evidence type="ECO:0000256" key="13">
    <source>
        <dbReference type="ARBA" id="ARBA00023303"/>
    </source>
</evidence>
<keyword evidence="4" id="KW-0813">Transport</keyword>
<dbReference type="Proteomes" id="UP001151287">
    <property type="component" value="Unassembled WGS sequence"/>
</dbReference>
<evidence type="ECO:0000256" key="6">
    <source>
        <dbReference type="ARBA" id="ARBA00022729"/>
    </source>
</evidence>
<dbReference type="PANTHER" id="PTHR34836:SF1">
    <property type="entry name" value="OS09G0428600 PROTEIN"/>
    <property type="match status" value="1"/>
</dbReference>